<evidence type="ECO:0000256" key="5">
    <source>
        <dbReference type="ARBA" id="ARBA00022833"/>
    </source>
</evidence>
<feature type="compositionally biased region" description="Basic and acidic residues" evidence="11">
    <location>
        <begin position="441"/>
        <end position="459"/>
    </location>
</feature>
<dbReference type="NCBIfam" id="TIGR02822">
    <property type="entry name" value="adh_fam_2"/>
    <property type="match status" value="1"/>
</dbReference>
<dbReference type="GO" id="GO:0005737">
    <property type="term" value="C:cytoplasm"/>
    <property type="evidence" value="ECO:0007669"/>
    <property type="project" value="TreeGrafter"/>
</dbReference>
<reference evidence="13 14" key="1">
    <citation type="journal article" date="2013" name="ISME J.">
        <title>A metabolic model for members of the genus Tetrasphaera involved in enhanced biological phosphorus removal.</title>
        <authorList>
            <person name="Kristiansen R."/>
            <person name="Nguyen H.T.T."/>
            <person name="Saunders A.M."/>
            <person name="Nielsen J.L."/>
            <person name="Wimmer R."/>
            <person name="Le V.Q."/>
            <person name="McIlroy S.J."/>
            <person name="Petrovski S."/>
            <person name="Seviour R.J."/>
            <person name="Calteau A."/>
            <person name="Nielsen K.L."/>
            <person name="Nielsen P.H."/>
        </authorList>
    </citation>
    <scope>NUCLEOTIDE SEQUENCE [LARGE SCALE GENOMIC DNA]</scope>
    <source>
        <strain evidence="13 14">Ben110</strain>
    </source>
</reference>
<gene>
    <name evidence="13" type="ORF">BN11_4990024</name>
</gene>
<evidence type="ECO:0000313" key="14">
    <source>
        <dbReference type="Proteomes" id="UP000035763"/>
    </source>
</evidence>
<evidence type="ECO:0000256" key="3">
    <source>
        <dbReference type="ARBA" id="ARBA00013190"/>
    </source>
</evidence>
<feature type="region of interest" description="Disordered" evidence="11">
    <location>
        <begin position="685"/>
        <end position="754"/>
    </location>
</feature>
<dbReference type="Gene3D" id="3.40.50.720">
    <property type="entry name" value="NAD(P)-binding Rossmann-like Domain"/>
    <property type="match status" value="1"/>
</dbReference>
<feature type="compositionally biased region" description="Basic and acidic residues" evidence="11">
    <location>
        <begin position="739"/>
        <end position="754"/>
    </location>
</feature>
<dbReference type="STRING" id="1193182.BN11_4990024"/>
<dbReference type="InterPro" id="IPR013154">
    <property type="entry name" value="ADH-like_N"/>
</dbReference>
<evidence type="ECO:0000256" key="1">
    <source>
        <dbReference type="ARBA" id="ARBA00001947"/>
    </source>
</evidence>
<dbReference type="InterPro" id="IPR036291">
    <property type="entry name" value="NAD(P)-bd_dom_sf"/>
</dbReference>
<dbReference type="Pfam" id="PF08240">
    <property type="entry name" value="ADH_N"/>
    <property type="match status" value="1"/>
</dbReference>
<comment type="cofactor">
    <cofactor evidence="1">
        <name>Zn(2+)</name>
        <dbReference type="ChEBI" id="CHEBI:29105"/>
    </cofactor>
</comment>
<feature type="region of interest" description="Disordered" evidence="11">
    <location>
        <begin position="624"/>
        <end position="652"/>
    </location>
</feature>
<comment type="catalytic activity">
    <reaction evidence="9">
        <text>a primary alcohol + NAD(+) = an aldehyde + NADH + H(+)</text>
        <dbReference type="Rhea" id="RHEA:10736"/>
        <dbReference type="ChEBI" id="CHEBI:15378"/>
        <dbReference type="ChEBI" id="CHEBI:15734"/>
        <dbReference type="ChEBI" id="CHEBI:17478"/>
        <dbReference type="ChEBI" id="CHEBI:57540"/>
        <dbReference type="ChEBI" id="CHEBI:57945"/>
        <dbReference type="EC" id="1.1.1.1"/>
    </reaction>
</comment>
<evidence type="ECO:0000259" key="12">
    <source>
        <dbReference type="Pfam" id="PF08240"/>
    </source>
</evidence>
<evidence type="ECO:0000256" key="11">
    <source>
        <dbReference type="SAM" id="MobiDB-lite"/>
    </source>
</evidence>
<keyword evidence="7" id="KW-0520">NAD</keyword>
<name>W6K4G3_9MICO</name>
<evidence type="ECO:0000256" key="4">
    <source>
        <dbReference type="ARBA" id="ARBA00022723"/>
    </source>
</evidence>
<organism evidence="13 14">
    <name type="scientific">Nostocoides australiense Ben110</name>
    <dbReference type="NCBI Taxonomy" id="1193182"/>
    <lineage>
        <taxon>Bacteria</taxon>
        <taxon>Bacillati</taxon>
        <taxon>Actinomycetota</taxon>
        <taxon>Actinomycetes</taxon>
        <taxon>Micrococcales</taxon>
        <taxon>Intrasporangiaceae</taxon>
        <taxon>Nostocoides</taxon>
    </lineage>
</organism>
<dbReference type="CDD" id="cd08298">
    <property type="entry name" value="CAD2"/>
    <property type="match status" value="1"/>
</dbReference>
<dbReference type="InterPro" id="IPR011032">
    <property type="entry name" value="GroES-like_sf"/>
</dbReference>
<evidence type="ECO:0000256" key="10">
    <source>
        <dbReference type="ARBA" id="ARBA00068251"/>
    </source>
</evidence>
<dbReference type="PANTHER" id="PTHR42940">
    <property type="entry name" value="ALCOHOL DEHYDROGENASE 1-RELATED"/>
    <property type="match status" value="1"/>
</dbReference>
<dbReference type="AlphaFoldDB" id="W6K4G3"/>
<feature type="region of interest" description="Disordered" evidence="11">
    <location>
        <begin position="441"/>
        <end position="507"/>
    </location>
</feature>
<evidence type="ECO:0000256" key="2">
    <source>
        <dbReference type="ARBA" id="ARBA00008072"/>
    </source>
</evidence>
<dbReference type="PANTHER" id="PTHR42940:SF8">
    <property type="entry name" value="VACUOLAR PROTEIN SORTING-ASSOCIATED PROTEIN 11"/>
    <property type="match status" value="1"/>
</dbReference>
<feature type="compositionally biased region" description="Basic residues" evidence="11">
    <location>
        <begin position="728"/>
        <end position="738"/>
    </location>
</feature>
<dbReference type="InterPro" id="IPR002328">
    <property type="entry name" value="ADH_Zn_CS"/>
</dbReference>
<feature type="compositionally biased region" description="Basic and acidic residues" evidence="11">
    <location>
        <begin position="37"/>
        <end position="56"/>
    </location>
</feature>
<comment type="similarity">
    <text evidence="2">Belongs to the zinc-containing alcohol dehydrogenase family.</text>
</comment>
<evidence type="ECO:0000256" key="8">
    <source>
        <dbReference type="ARBA" id="ARBA00049164"/>
    </source>
</evidence>
<evidence type="ECO:0000256" key="9">
    <source>
        <dbReference type="ARBA" id="ARBA00049243"/>
    </source>
</evidence>
<evidence type="ECO:0000256" key="6">
    <source>
        <dbReference type="ARBA" id="ARBA00023002"/>
    </source>
</evidence>
<proteinExistence type="inferred from homology"/>
<dbReference type="InterPro" id="IPR014187">
    <property type="entry name" value="ADH_Zn_typ-2"/>
</dbReference>
<evidence type="ECO:0000256" key="7">
    <source>
        <dbReference type="ARBA" id="ARBA00023027"/>
    </source>
</evidence>
<keyword evidence="14" id="KW-1185">Reference proteome</keyword>
<feature type="compositionally biased region" description="Gly residues" evidence="11">
    <location>
        <begin position="488"/>
        <end position="499"/>
    </location>
</feature>
<dbReference type="EC" id="1.1.1.1" evidence="3"/>
<sequence>MGRRSGLPLVEFVRRRLRIRGRGRGLRARGGQRRTRGPRDRRLDRTPSDAGRERAAMTKQMRAWSVGAPGPIAERPLVETTLPVPQPGPGEVLVAVSVCGVCRTDLHVAEGDLAVHRASVVPGHEVVGQVVARGAGASRFAEGERIGIAWLRSTCGSCQACRAGRENLCPHSQYTGWDADGGYAEYTVVPQSFAYRIPEGYDDEAAAPLLCAGIIGYRALRRAAVPPGGRLGIYGFGGSAHITAQIAIAQGVEVHVLTRGESARQLALKLGAASAGAAYDAPPVPLDSAILFAPVGDLVPVALAGLADGGTLAVAGIHLSDVPALNYQQHLFRERTLTSVTSNTRRDGEELLTLAARLGVRPTTTAYPLARADAALSDLACGRVTGAAGAAYRLRLPGVARYLASLVPASARRGTGAQCEVNRPRVQESSVVRILHRPQVHLEHGRQRDPELRWSDLRGRQGVAAGEGGGGRRFGRPAVPPGLESRGGRSGRAGQGGRSGRAPAHRRAEVVPLGRLCVPGRADAQRVHARTARLLSAGARCDAEDFRPDRSQYEPSRGALRRRLSASVFHEGRRDRRPGADGGHVERLGLHEGAHVHLRVAVRDVAAWLQRAAGRLSRLRRGAALPGPEGPHQHRGLGQGLRGLSRGPRRCRHRPDRLGRLVTRRLLRPACRGLREAPGVCRRLGRQPQLGRGAARPSRARGREPGAPLLGARAVGVGLRGQDAAGVRRVRRRRPPQWHRREDHLPLPDRPRRG</sequence>
<dbReference type="EMBL" id="CAJA01000444">
    <property type="protein sequence ID" value="CCH74964.1"/>
    <property type="molecule type" value="Genomic_DNA"/>
</dbReference>
<feature type="domain" description="Alcohol dehydrogenase-like N-terminal" evidence="12">
    <location>
        <begin position="88"/>
        <end position="199"/>
    </location>
</feature>
<evidence type="ECO:0000313" key="13">
    <source>
        <dbReference type="EMBL" id="CCH74964.1"/>
    </source>
</evidence>
<accession>W6K4G3</accession>
<dbReference type="GO" id="GO:0004022">
    <property type="term" value="F:alcohol dehydrogenase (NAD+) activity"/>
    <property type="evidence" value="ECO:0007669"/>
    <property type="project" value="UniProtKB-EC"/>
</dbReference>
<dbReference type="SUPFAM" id="SSF50129">
    <property type="entry name" value="GroES-like"/>
    <property type="match status" value="1"/>
</dbReference>
<feature type="compositionally biased region" description="Low complexity" evidence="11">
    <location>
        <begin position="686"/>
        <end position="697"/>
    </location>
</feature>
<feature type="compositionally biased region" description="Basic residues" evidence="11">
    <location>
        <begin position="23"/>
        <end position="36"/>
    </location>
</feature>
<dbReference type="Proteomes" id="UP000035763">
    <property type="component" value="Unassembled WGS sequence"/>
</dbReference>
<dbReference type="SUPFAM" id="SSF51735">
    <property type="entry name" value="NAD(P)-binding Rossmann-fold domains"/>
    <property type="match status" value="1"/>
</dbReference>
<protein>
    <recommendedName>
        <fullName evidence="10">Probable alcohol dehydrogenase AdhA</fullName>
        <ecNumber evidence="3">1.1.1.1</ecNumber>
    </recommendedName>
</protein>
<comment type="caution">
    <text evidence="13">The sequence shown here is derived from an EMBL/GenBank/DDBJ whole genome shotgun (WGS) entry which is preliminary data.</text>
</comment>
<dbReference type="Gene3D" id="3.90.180.10">
    <property type="entry name" value="Medium-chain alcohol dehydrogenases, catalytic domain"/>
    <property type="match status" value="1"/>
</dbReference>
<keyword evidence="4" id="KW-0479">Metal-binding</keyword>
<feature type="region of interest" description="Disordered" evidence="11">
    <location>
        <begin position="23"/>
        <end position="58"/>
    </location>
</feature>
<dbReference type="GO" id="GO:0008270">
    <property type="term" value="F:zinc ion binding"/>
    <property type="evidence" value="ECO:0007669"/>
    <property type="project" value="InterPro"/>
</dbReference>
<keyword evidence="6 13" id="KW-0560">Oxidoreductase</keyword>
<dbReference type="PROSITE" id="PS00059">
    <property type="entry name" value="ADH_ZINC"/>
    <property type="match status" value="1"/>
</dbReference>
<dbReference type="FunFam" id="3.40.50.720:FF:000275">
    <property type="entry name" value="Alcohol dehydrogenase AdhA"/>
    <property type="match status" value="1"/>
</dbReference>
<comment type="catalytic activity">
    <reaction evidence="8">
        <text>a secondary alcohol + NAD(+) = a ketone + NADH + H(+)</text>
        <dbReference type="Rhea" id="RHEA:10740"/>
        <dbReference type="ChEBI" id="CHEBI:15378"/>
        <dbReference type="ChEBI" id="CHEBI:17087"/>
        <dbReference type="ChEBI" id="CHEBI:35681"/>
        <dbReference type="ChEBI" id="CHEBI:57540"/>
        <dbReference type="ChEBI" id="CHEBI:57945"/>
        <dbReference type="EC" id="1.1.1.1"/>
    </reaction>
</comment>
<keyword evidence="5" id="KW-0862">Zinc</keyword>